<dbReference type="AlphaFoldDB" id="A0A0A0BG15"/>
<evidence type="ECO:0000256" key="1">
    <source>
        <dbReference type="HAMAP-Rule" id="MF_01866"/>
    </source>
</evidence>
<protein>
    <recommendedName>
        <fullName evidence="1">YcgL domain-containing protein LP43_1369</fullName>
    </recommendedName>
</protein>
<dbReference type="PROSITE" id="PS51648">
    <property type="entry name" value="YCGL"/>
    <property type="match status" value="1"/>
</dbReference>
<dbReference type="PANTHER" id="PTHR38109:SF1">
    <property type="entry name" value="PROTEIN YCGL"/>
    <property type="match status" value="1"/>
</dbReference>
<proteinExistence type="inferred from homology"/>
<dbReference type="Pfam" id="PF05166">
    <property type="entry name" value="YcgL"/>
    <property type="match status" value="1"/>
</dbReference>
<name>A0A0A0BG15_9GAMM</name>
<evidence type="ECO:0000313" key="5">
    <source>
        <dbReference type="Proteomes" id="UP000029999"/>
    </source>
</evidence>
<dbReference type="STRING" id="392484.LP43_1369"/>
<reference evidence="4 5" key="1">
    <citation type="submission" date="2014-09" db="EMBL/GenBank/DDBJ databases">
        <authorList>
            <person name="Grob C."/>
            <person name="Taubert M."/>
            <person name="Howat A.M."/>
            <person name="Burns O.J."/>
            <person name="Dixon J.L."/>
            <person name="Chen Y."/>
            <person name="Murrell J.C."/>
        </authorList>
    </citation>
    <scope>NUCLEOTIDE SEQUENCE [LARGE SCALE GENOMIC DNA]</scope>
    <source>
        <strain evidence="4">L4</strain>
    </source>
</reference>
<dbReference type="SUPFAM" id="SSF160191">
    <property type="entry name" value="YcgL-like"/>
    <property type="match status" value="1"/>
</dbReference>
<dbReference type="Proteomes" id="UP000029999">
    <property type="component" value="Unassembled WGS sequence"/>
</dbReference>
<evidence type="ECO:0000256" key="2">
    <source>
        <dbReference type="SAM" id="MobiDB-lite"/>
    </source>
</evidence>
<accession>A0A0A0BG15</accession>
<dbReference type="HAMAP" id="MF_01866">
    <property type="entry name" value="UPF0745"/>
    <property type="match status" value="1"/>
</dbReference>
<dbReference type="InterPro" id="IPR027354">
    <property type="entry name" value="YcgL_dom"/>
</dbReference>
<evidence type="ECO:0000313" key="4">
    <source>
        <dbReference type="EMBL" id="KGM06876.1"/>
    </source>
</evidence>
<sequence length="93" mass="10910">MKTYIYKSTKKEELYLYIVNKDDFSAVPQELYDSMGKEPVFVMELALSSDRPLARENVVQVIENLENQGFHVQMPPRPEKLGEFNNPKKQHLH</sequence>
<organism evidence="4 5">
    <name type="scientific">Methylophaga thiooxydans</name>
    <dbReference type="NCBI Taxonomy" id="392484"/>
    <lineage>
        <taxon>Bacteria</taxon>
        <taxon>Pseudomonadati</taxon>
        <taxon>Pseudomonadota</taxon>
        <taxon>Gammaproteobacteria</taxon>
        <taxon>Thiotrichales</taxon>
        <taxon>Piscirickettsiaceae</taxon>
        <taxon>Methylophaga</taxon>
    </lineage>
</organism>
<dbReference type="Gene3D" id="3.10.510.20">
    <property type="entry name" value="YcgL domain"/>
    <property type="match status" value="1"/>
</dbReference>
<evidence type="ECO:0000259" key="3">
    <source>
        <dbReference type="PROSITE" id="PS51648"/>
    </source>
</evidence>
<dbReference type="InterPro" id="IPR038068">
    <property type="entry name" value="YcgL-like_sf"/>
</dbReference>
<gene>
    <name evidence="4" type="ORF">LP43_1369</name>
</gene>
<comment type="caution">
    <text evidence="4">The sequence shown here is derived from an EMBL/GenBank/DDBJ whole genome shotgun (WGS) entry which is preliminary data.</text>
</comment>
<dbReference type="RefSeq" id="WP_036313543.1">
    <property type="nucleotide sequence ID" value="NZ_JADFAB010000072.1"/>
</dbReference>
<feature type="domain" description="YcgL" evidence="3">
    <location>
        <begin position="1"/>
        <end position="86"/>
    </location>
</feature>
<dbReference type="PANTHER" id="PTHR38109">
    <property type="entry name" value="PROTEIN YCGL"/>
    <property type="match status" value="1"/>
</dbReference>
<dbReference type="EMBL" id="JRQD01000003">
    <property type="protein sequence ID" value="KGM06876.1"/>
    <property type="molecule type" value="Genomic_DNA"/>
</dbReference>
<feature type="region of interest" description="Disordered" evidence="2">
    <location>
        <begin position="72"/>
        <end position="93"/>
    </location>
</feature>